<dbReference type="InterPro" id="IPR008471">
    <property type="entry name" value="MnmC-like_methylTransf"/>
</dbReference>
<sequence length="180" mass="20322">MIVAESGFGTGLNFLTLWQAFDVFVRDNPDVTLQRLHFISFEKYPLKAEDLRLAHQRWPELAPWAQQLQAQWPSAFGGCHRLLLDGGRVTLDLWFGDINELTRELDDSLNQQVDAWFLDGFARRKIPTCGLRICSAPWRAWRDPAGRWPPLPPPVLSAVACRRPALPCVKAKASAASGRC</sequence>
<keyword evidence="2" id="KW-0489">Methyltransferase</keyword>
<dbReference type="Proteomes" id="UP000254938">
    <property type="component" value="Unassembled WGS sequence"/>
</dbReference>
<dbReference type="Gene3D" id="3.40.50.150">
    <property type="entry name" value="Vaccinia Virus protein VP39"/>
    <property type="match status" value="1"/>
</dbReference>
<dbReference type="EMBL" id="UGKQ01000007">
    <property type="protein sequence ID" value="STS84169.1"/>
    <property type="molecule type" value="Genomic_DNA"/>
</dbReference>
<accession>A0A377TXF0</accession>
<dbReference type="Pfam" id="PF05430">
    <property type="entry name" value="Methyltransf_30"/>
    <property type="match status" value="1"/>
</dbReference>
<dbReference type="InterPro" id="IPR029063">
    <property type="entry name" value="SAM-dependent_MTases_sf"/>
</dbReference>
<dbReference type="GO" id="GO:0008168">
    <property type="term" value="F:methyltransferase activity"/>
    <property type="evidence" value="ECO:0007669"/>
    <property type="project" value="UniProtKB-KW"/>
</dbReference>
<evidence type="ECO:0000313" key="3">
    <source>
        <dbReference type="Proteomes" id="UP000254938"/>
    </source>
</evidence>
<organism evidence="2 3">
    <name type="scientific">Klebsiella pneumoniae</name>
    <dbReference type="NCBI Taxonomy" id="573"/>
    <lineage>
        <taxon>Bacteria</taxon>
        <taxon>Pseudomonadati</taxon>
        <taxon>Pseudomonadota</taxon>
        <taxon>Gammaproteobacteria</taxon>
        <taxon>Enterobacterales</taxon>
        <taxon>Enterobacteriaceae</taxon>
        <taxon>Klebsiella/Raoultella group</taxon>
        <taxon>Klebsiella</taxon>
        <taxon>Klebsiella pneumoniae complex</taxon>
    </lineage>
</organism>
<evidence type="ECO:0000313" key="2">
    <source>
        <dbReference type="EMBL" id="STS84169.1"/>
    </source>
</evidence>
<keyword evidence="2" id="KW-0808">Transferase</keyword>
<feature type="domain" description="MnmC-like methyltransferase" evidence="1">
    <location>
        <begin position="59"/>
        <end position="128"/>
    </location>
</feature>
<dbReference type="AlphaFoldDB" id="A0A377TXF0"/>
<name>A0A377TXF0_KLEPN</name>
<gene>
    <name evidence="2" type="primary">mnmC_1</name>
    <name evidence="2" type="ORF">NCTC9140_05955</name>
</gene>
<dbReference type="GO" id="GO:0016645">
    <property type="term" value="F:oxidoreductase activity, acting on the CH-NH group of donors"/>
    <property type="evidence" value="ECO:0007669"/>
    <property type="project" value="InterPro"/>
</dbReference>
<protein>
    <submittedName>
        <fullName evidence="2">5-methylaminomethyl-2-thiouridine methyltransferase</fullName>
    </submittedName>
</protein>
<proteinExistence type="predicted"/>
<dbReference type="GO" id="GO:0032259">
    <property type="term" value="P:methylation"/>
    <property type="evidence" value="ECO:0007669"/>
    <property type="project" value="UniProtKB-KW"/>
</dbReference>
<evidence type="ECO:0000259" key="1">
    <source>
        <dbReference type="Pfam" id="PF05430"/>
    </source>
</evidence>
<reference evidence="2 3" key="1">
    <citation type="submission" date="2018-06" db="EMBL/GenBank/DDBJ databases">
        <authorList>
            <consortium name="Pathogen Informatics"/>
            <person name="Doyle S."/>
        </authorList>
    </citation>
    <scope>NUCLEOTIDE SEQUENCE [LARGE SCALE GENOMIC DNA]</scope>
    <source>
        <strain evidence="2 3">NCTC9140</strain>
    </source>
</reference>